<sequence length="1338" mass="141539">MDSISPASASSSRLPVSEKDETPSKSPRKRPASGPQPLTVITNENQTVPVSPLNDLYARAQAMGLRLSREDLERTRAGVAAIVKRTRSSPTSSSSVAPQVHHITSSPCPPARASTSKDANTTTPTGSLYRRPAIPSSAGGSDLHRPTPRLTLEEVSLRKEQDGEHRRLKRQRRKSEGTPQQPQPSGYHDPPVPGSSSSYQQHTHDLASSPLSHFELGFGSGLMWRYMDRSGRPQIRTRVRPRMTLDEVGIREEEESMQKRKTRTRRRTNGGSGTESNEMQEPFISASQEANPSHYYHSEDNAAHARLPSNELPIGRLHYSILQSPGIHRLGGGQRSYLDSQNSDMEPRRIDSSTERPLRPIRYGGEVALLSPHSSIQKSARPVRFLDEQEALPLPSIHGRTAPKPPVARDDEINALLQSPPVAPGAGGAPNEVDEEEEEQEGTFLDPPIVPSQARDSSLPRQAEGVTWYTLTGSPNAAPRSMTDLIPAQRQFPEPTTTEPEACSPPPGLDDDPFTQSSSALSISKPRTSTPSPKIEKDHSSASQKRLRSPMPDVPPSSQAAPSSVRGKDAEDEDAEPSQAPPKKKRRKAKAADQSKSLSQSNTSMEDTSVSQLLGHELQEAWDYADGTRVIKLVSDELAYALRAGTIVKDEIEPRYVTLPVHWGQDKSKPSNASYAGLIGLAILSSSDGKLGLAEIYQWINLTFPFYEMRDRGWQNSIRHNLSLNKSFIKVERNKAEKGKGALWSIVPGHECRFENGSYNAKKATMPNSRGGNATEEEAAGGGDEDGDVGDVSFDSIGSTRPPDSSQPSSSFGSTKKPSTAELIALMKKHGGSTVLCHTLQYGTSHKYYRKPRNPAEDVRHGLAVPIQLPGTASAGDESMSSETYNGRVVGGAPGLDREAHGTRTGRVLPADASVLTTDSLMDVSMDTSGDVSSLPNTTAAHDSSSSSSLSIDSLNTTYETAPSLPVAPILGSSSRSLVSTGLAPSAMTIGTALGPPGGVAIGLGQGIGMSPGLGMGIGSGLGMGMGMGFAPIGMGMHMGIGPGISNGMGIGMGVGLRNFGVGTNTGLGNVMSPVSGLSSVLQTPARNSILGPTPGSISRDPAQGPSLISGGSGRRNRRETRTAEGASQWLFSSTPARRLTSLGIALSPIGGSGLTHGVLQTPARGSLLGSATGSVTDDHVHSSSIISGGSGRRGARDGRKEDGSRWLSTFTPVLRMMNGTGPEYSPTGSSAAAGPNGSPYARSSRTTIRGRIGENGGAGPDSILGAHYHSKNVIETTSTPSAAVGRSAALPGATADSATWLGDPFGYQGNFSHELAFTTDMGGFGTGIDSSPAKEWR</sequence>
<feature type="region of interest" description="Disordered" evidence="4">
    <location>
        <begin position="1"/>
        <end position="48"/>
    </location>
</feature>
<dbReference type="Pfam" id="PF00250">
    <property type="entry name" value="Forkhead"/>
    <property type="match status" value="1"/>
</dbReference>
<feature type="region of interest" description="Disordered" evidence="4">
    <location>
        <begin position="1173"/>
        <end position="1204"/>
    </location>
</feature>
<dbReference type="GO" id="GO:0000981">
    <property type="term" value="F:DNA-binding transcription factor activity, RNA polymerase II-specific"/>
    <property type="evidence" value="ECO:0007669"/>
    <property type="project" value="TreeGrafter"/>
</dbReference>
<dbReference type="SUPFAM" id="SSF46785">
    <property type="entry name" value="Winged helix' DNA-binding domain"/>
    <property type="match status" value="1"/>
</dbReference>
<name>A0AAN6JQG4_9BASI</name>
<feature type="compositionally biased region" description="Polar residues" evidence="4">
    <location>
        <begin position="39"/>
        <end position="48"/>
    </location>
</feature>
<dbReference type="InterPro" id="IPR001766">
    <property type="entry name" value="Fork_head_dom"/>
</dbReference>
<feature type="compositionally biased region" description="Basic and acidic residues" evidence="4">
    <location>
        <begin position="1195"/>
        <end position="1204"/>
    </location>
</feature>
<dbReference type="PANTHER" id="PTHR11829">
    <property type="entry name" value="FORKHEAD BOX PROTEIN"/>
    <property type="match status" value="1"/>
</dbReference>
<feature type="compositionally biased region" description="Low complexity" evidence="4">
    <location>
        <begin position="799"/>
        <end position="814"/>
    </location>
</feature>
<dbReference type="PANTHER" id="PTHR11829:SF343">
    <property type="entry name" value="FORK-HEAD DOMAIN-CONTAINING PROTEIN"/>
    <property type="match status" value="1"/>
</dbReference>
<feature type="compositionally biased region" description="Basic and acidic residues" evidence="4">
    <location>
        <begin position="345"/>
        <end position="356"/>
    </location>
</feature>
<feature type="region of interest" description="Disordered" evidence="4">
    <location>
        <begin position="332"/>
        <end position="356"/>
    </location>
</feature>
<dbReference type="CDD" id="cd00059">
    <property type="entry name" value="FH_FOX"/>
    <property type="match status" value="1"/>
</dbReference>
<feature type="region of interest" description="Disordered" evidence="4">
    <location>
        <begin position="1089"/>
        <end position="1126"/>
    </location>
</feature>
<protein>
    <submittedName>
        <fullName evidence="6">Forkhead transcription factor</fullName>
    </submittedName>
</protein>
<feature type="compositionally biased region" description="Low complexity" evidence="4">
    <location>
        <begin position="556"/>
        <end position="565"/>
    </location>
</feature>
<dbReference type="GO" id="GO:0000978">
    <property type="term" value="F:RNA polymerase II cis-regulatory region sequence-specific DNA binding"/>
    <property type="evidence" value="ECO:0007669"/>
    <property type="project" value="TreeGrafter"/>
</dbReference>
<feature type="region of interest" description="Disordered" evidence="4">
    <location>
        <begin position="250"/>
        <end position="282"/>
    </location>
</feature>
<feature type="region of interest" description="Disordered" evidence="4">
    <location>
        <begin position="83"/>
        <end position="205"/>
    </location>
</feature>
<dbReference type="Gene3D" id="1.10.10.10">
    <property type="entry name" value="Winged helix-like DNA-binding domain superfamily/Winged helix DNA-binding domain"/>
    <property type="match status" value="1"/>
</dbReference>
<reference evidence="6" key="1">
    <citation type="journal article" date="2023" name="PhytoFront">
        <title>Draft Genome Resources of Seven Strains of Tilletia horrida, Causal Agent of Kernel Smut of Rice.</title>
        <authorList>
            <person name="Khanal S."/>
            <person name="Antony Babu S."/>
            <person name="Zhou X.G."/>
        </authorList>
    </citation>
    <scope>NUCLEOTIDE SEQUENCE</scope>
    <source>
        <strain evidence="6">TX6</strain>
    </source>
</reference>
<comment type="caution">
    <text evidence="6">The sequence shown here is derived from an EMBL/GenBank/DDBJ whole genome shotgun (WGS) entry which is preliminary data.</text>
</comment>
<feature type="region of interest" description="Disordered" evidence="4">
    <location>
        <begin position="927"/>
        <end position="951"/>
    </location>
</feature>
<feature type="compositionally biased region" description="Basic and acidic residues" evidence="4">
    <location>
        <begin position="151"/>
        <end position="165"/>
    </location>
</feature>
<feature type="compositionally biased region" description="Acidic residues" evidence="4">
    <location>
        <begin position="775"/>
        <end position="789"/>
    </location>
</feature>
<feature type="compositionally biased region" description="Polar residues" evidence="4">
    <location>
        <begin position="927"/>
        <end position="942"/>
    </location>
</feature>
<feature type="compositionally biased region" description="Low complexity" evidence="4">
    <location>
        <begin position="1"/>
        <end position="12"/>
    </location>
</feature>
<evidence type="ECO:0000313" key="7">
    <source>
        <dbReference type="Proteomes" id="UP001176517"/>
    </source>
</evidence>
<evidence type="ECO:0000256" key="2">
    <source>
        <dbReference type="ARBA" id="ARBA00023242"/>
    </source>
</evidence>
<keyword evidence="1 3" id="KW-0238">DNA-binding</keyword>
<evidence type="ECO:0000256" key="1">
    <source>
        <dbReference type="ARBA" id="ARBA00023125"/>
    </source>
</evidence>
<dbReference type="PROSITE" id="PS00658">
    <property type="entry name" value="FORK_HEAD_2"/>
    <property type="match status" value="1"/>
</dbReference>
<feature type="DNA-binding region" description="Fork-head" evidence="3">
    <location>
        <begin position="674"/>
        <end position="764"/>
    </location>
</feature>
<proteinExistence type="predicted"/>
<dbReference type="Proteomes" id="UP001176517">
    <property type="component" value="Unassembled WGS sequence"/>
</dbReference>
<gene>
    <name evidence="6" type="primary">HCM1</name>
    <name evidence="6" type="ORF">OC846_005216</name>
</gene>
<evidence type="ECO:0000313" key="6">
    <source>
        <dbReference type="EMBL" id="KAK0546522.1"/>
    </source>
</evidence>
<dbReference type="EMBL" id="JAPDMZ010000189">
    <property type="protein sequence ID" value="KAK0546522.1"/>
    <property type="molecule type" value="Genomic_DNA"/>
</dbReference>
<dbReference type="InterPro" id="IPR036388">
    <property type="entry name" value="WH-like_DNA-bd_sf"/>
</dbReference>
<evidence type="ECO:0000256" key="4">
    <source>
        <dbReference type="SAM" id="MobiDB-lite"/>
    </source>
</evidence>
<dbReference type="PRINTS" id="PR00053">
    <property type="entry name" value="FORKHEAD"/>
</dbReference>
<dbReference type="GO" id="GO:0005634">
    <property type="term" value="C:nucleus"/>
    <property type="evidence" value="ECO:0007669"/>
    <property type="project" value="UniProtKB-SubCell"/>
</dbReference>
<evidence type="ECO:0000259" key="5">
    <source>
        <dbReference type="PROSITE" id="PS50039"/>
    </source>
</evidence>
<organism evidence="6 7">
    <name type="scientific">Tilletia horrida</name>
    <dbReference type="NCBI Taxonomy" id="155126"/>
    <lineage>
        <taxon>Eukaryota</taxon>
        <taxon>Fungi</taxon>
        <taxon>Dikarya</taxon>
        <taxon>Basidiomycota</taxon>
        <taxon>Ustilaginomycotina</taxon>
        <taxon>Exobasidiomycetes</taxon>
        <taxon>Tilletiales</taxon>
        <taxon>Tilletiaceae</taxon>
        <taxon>Tilletia</taxon>
    </lineage>
</organism>
<dbReference type="InterPro" id="IPR036390">
    <property type="entry name" value="WH_DNA-bd_sf"/>
</dbReference>
<comment type="subcellular location">
    <subcellularLocation>
        <location evidence="3">Nucleus</location>
    </subcellularLocation>
</comment>
<dbReference type="SMART" id="SM00339">
    <property type="entry name" value="FH"/>
    <property type="match status" value="1"/>
</dbReference>
<feature type="compositionally biased region" description="Basic residues" evidence="4">
    <location>
        <begin position="259"/>
        <end position="268"/>
    </location>
</feature>
<dbReference type="PROSITE" id="PS50039">
    <property type="entry name" value="FORK_HEAD_3"/>
    <property type="match status" value="1"/>
</dbReference>
<evidence type="ECO:0000256" key="3">
    <source>
        <dbReference type="PROSITE-ProRule" id="PRU00089"/>
    </source>
</evidence>
<feature type="region of interest" description="Disordered" evidence="4">
    <location>
        <begin position="1220"/>
        <end position="1245"/>
    </location>
</feature>
<feature type="region of interest" description="Disordered" evidence="4">
    <location>
        <begin position="761"/>
        <end position="817"/>
    </location>
</feature>
<feature type="compositionally biased region" description="Polar residues" evidence="4">
    <location>
        <begin position="514"/>
        <end position="532"/>
    </location>
</feature>
<feature type="compositionally biased region" description="Acidic residues" evidence="4">
    <location>
        <begin position="432"/>
        <end position="441"/>
    </location>
</feature>
<keyword evidence="2 3" id="KW-0539">Nucleus</keyword>
<feature type="compositionally biased region" description="Polar residues" evidence="4">
    <location>
        <begin position="113"/>
        <end position="126"/>
    </location>
</feature>
<feature type="region of interest" description="Disordered" evidence="4">
    <location>
        <begin position="418"/>
        <end position="610"/>
    </location>
</feature>
<accession>A0AAN6JQG4</accession>
<dbReference type="InterPro" id="IPR030456">
    <property type="entry name" value="TF_fork_head_CS_2"/>
</dbReference>
<feature type="domain" description="Fork-head" evidence="5">
    <location>
        <begin position="674"/>
        <end position="764"/>
    </location>
</feature>
<dbReference type="InterPro" id="IPR050211">
    <property type="entry name" value="FOX_domain-containing"/>
</dbReference>
<feature type="compositionally biased region" description="Polar residues" evidence="4">
    <location>
        <begin position="594"/>
        <end position="610"/>
    </location>
</feature>
<dbReference type="FunFam" id="1.10.10.10:FF:000135">
    <property type="entry name" value="forkhead box protein G1"/>
    <property type="match status" value="1"/>
</dbReference>
<keyword evidence="7" id="KW-1185">Reference proteome</keyword>